<dbReference type="Proteomes" id="UP001161017">
    <property type="component" value="Unassembled WGS sequence"/>
</dbReference>
<comment type="caution">
    <text evidence="14">The sequence shown here is derived from an EMBL/GenBank/DDBJ whole genome shotgun (WGS) entry which is preliminary data.</text>
</comment>
<comment type="subcellular location">
    <subcellularLocation>
        <location evidence="1">Mitochondrion outer membrane</location>
        <topology evidence="1">Single-pass membrane protein</topology>
    </subcellularLocation>
</comment>
<feature type="region of interest" description="Disordered" evidence="12">
    <location>
        <begin position="73"/>
        <end position="92"/>
    </location>
</feature>
<dbReference type="CDD" id="cd22884">
    <property type="entry name" value="TOM22"/>
    <property type="match status" value="1"/>
</dbReference>
<reference evidence="14" key="1">
    <citation type="journal article" date="2023" name="Genome Biol. Evol.">
        <title>First Whole Genome Sequence and Flow Cytometry Genome Size Data for the Lichen-Forming Fungus Ramalina farinacea (Ascomycota).</title>
        <authorList>
            <person name="Llewellyn T."/>
            <person name="Mian S."/>
            <person name="Hill R."/>
            <person name="Leitch I.J."/>
            <person name="Gaya E."/>
        </authorList>
    </citation>
    <scope>NUCLEOTIDE SEQUENCE</scope>
    <source>
        <strain evidence="14">LIQ254RAFAR</strain>
    </source>
</reference>
<keyword evidence="3" id="KW-0813">Transport</keyword>
<evidence type="ECO:0000256" key="4">
    <source>
        <dbReference type="ARBA" id="ARBA00022692"/>
    </source>
</evidence>
<dbReference type="EMBL" id="JAPUFD010000009">
    <property type="protein sequence ID" value="MDI1489309.1"/>
    <property type="molecule type" value="Genomic_DNA"/>
</dbReference>
<protein>
    <submittedName>
        <fullName evidence="14">Mitochondrial import receptor subunit Tom22</fullName>
    </submittedName>
</protein>
<evidence type="ECO:0000256" key="6">
    <source>
        <dbReference type="ARBA" id="ARBA00022927"/>
    </source>
</evidence>
<evidence type="ECO:0000256" key="9">
    <source>
        <dbReference type="ARBA" id="ARBA00023128"/>
    </source>
</evidence>
<evidence type="ECO:0000256" key="11">
    <source>
        <dbReference type="ARBA" id="ARBA00023170"/>
    </source>
</evidence>
<proteinExistence type="inferred from homology"/>
<organism evidence="14 15">
    <name type="scientific">Ramalina farinacea</name>
    <dbReference type="NCBI Taxonomy" id="258253"/>
    <lineage>
        <taxon>Eukaryota</taxon>
        <taxon>Fungi</taxon>
        <taxon>Dikarya</taxon>
        <taxon>Ascomycota</taxon>
        <taxon>Pezizomycotina</taxon>
        <taxon>Lecanoromycetes</taxon>
        <taxon>OSLEUM clade</taxon>
        <taxon>Lecanoromycetidae</taxon>
        <taxon>Lecanorales</taxon>
        <taxon>Lecanorineae</taxon>
        <taxon>Ramalinaceae</taxon>
        <taxon>Ramalina</taxon>
    </lineage>
</organism>
<keyword evidence="8" id="KW-0811">Translocation</keyword>
<evidence type="ECO:0000256" key="13">
    <source>
        <dbReference type="SAM" id="Phobius"/>
    </source>
</evidence>
<gene>
    <name evidence="14" type="primary">tom22</name>
    <name evidence="14" type="ORF">OHK93_008587</name>
</gene>
<keyword evidence="10 13" id="KW-0472">Membrane</keyword>
<evidence type="ECO:0000256" key="5">
    <source>
        <dbReference type="ARBA" id="ARBA00022787"/>
    </source>
</evidence>
<evidence type="ECO:0000256" key="7">
    <source>
        <dbReference type="ARBA" id="ARBA00022989"/>
    </source>
</evidence>
<evidence type="ECO:0000256" key="10">
    <source>
        <dbReference type="ARBA" id="ARBA00023136"/>
    </source>
</evidence>
<keyword evidence="9" id="KW-0496">Mitochondrion</keyword>
<feature type="compositionally biased region" description="Acidic residues" evidence="12">
    <location>
        <begin position="1"/>
        <end position="12"/>
    </location>
</feature>
<evidence type="ECO:0000256" key="12">
    <source>
        <dbReference type="SAM" id="MobiDB-lite"/>
    </source>
</evidence>
<sequence length="92" mass="10136">MVKLEEVEDEELEKAQPGPISEDEDDDFVDTAGKGLWLVTTSTVLVMVPYALAYVEEQQIMEQEKEIRAQERLQNEMTPGVGGAGEPRGAGL</sequence>
<keyword evidence="11 14" id="KW-0675">Receptor</keyword>
<feature type="transmembrane region" description="Helical" evidence="13">
    <location>
        <begin position="35"/>
        <end position="55"/>
    </location>
</feature>
<name>A0AA43QPG2_9LECA</name>
<evidence type="ECO:0000256" key="2">
    <source>
        <dbReference type="ARBA" id="ARBA00009874"/>
    </source>
</evidence>
<evidence type="ECO:0000256" key="1">
    <source>
        <dbReference type="ARBA" id="ARBA00004572"/>
    </source>
</evidence>
<accession>A0AA43QPG2</accession>
<feature type="compositionally biased region" description="Gly residues" evidence="12">
    <location>
        <begin position="80"/>
        <end position="92"/>
    </location>
</feature>
<evidence type="ECO:0000256" key="3">
    <source>
        <dbReference type="ARBA" id="ARBA00022448"/>
    </source>
</evidence>
<keyword evidence="4 13" id="KW-0812">Transmembrane</keyword>
<comment type="similarity">
    <text evidence="2">Belongs to the Tom22 family.</text>
</comment>
<dbReference type="AlphaFoldDB" id="A0AA43QPG2"/>
<dbReference type="InterPro" id="IPR005683">
    <property type="entry name" value="Tom22"/>
</dbReference>
<keyword evidence="5" id="KW-1000">Mitochondrion outer membrane</keyword>
<dbReference type="GO" id="GO:0006886">
    <property type="term" value="P:intracellular protein transport"/>
    <property type="evidence" value="ECO:0007669"/>
    <property type="project" value="InterPro"/>
</dbReference>
<keyword evidence="15" id="KW-1185">Reference proteome</keyword>
<feature type="region of interest" description="Disordered" evidence="12">
    <location>
        <begin position="1"/>
        <end position="28"/>
    </location>
</feature>
<evidence type="ECO:0000313" key="15">
    <source>
        <dbReference type="Proteomes" id="UP001161017"/>
    </source>
</evidence>
<dbReference type="GO" id="GO:0005741">
    <property type="term" value="C:mitochondrial outer membrane"/>
    <property type="evidence" value="ECO:0007669"/>
    <property type="project" value="UniProtKB-SubCell"/>
</dbReference>
<dbReference type="Pfam" id="PF04281">
    <property type="entry name" value="Tom22"/>
    <property type="match status" value="1"/>
</dbReference>
<keyword evidence="7 13" id="KW-1133">Transmembrane helix</keyword>
<evidence type="ECO:0000256" key="8">
    <source>
        <dbReference type="ARBA" id="ARBA00023010"/>
    </source>
</evidence>
<evidence type="ECO:0000313" key="14">
    <source>
        <dbReference type="EMBL" id="MDI1489309.1"/>
    </source>
</evidence>
<keyword evidence="6" id="KW-0653">Protein transport</keyword>